<organism evidence="17 18">
    <name type="scientific">Methanocaldococcus infernus (strain DSM 11812 / JCM 15783 / ME)</name>
    <dbReference type="NCBI Taxonomy" id="573063"/>
    <lineage>
        <taxon>Archaea</taxon>
        <taxon>Methanobacteriati</taxon>
        <taxon>Methanobacteriota</taxon>
        <taxon>Methanomada group</taxon>
        <taxon>Methanococci</taxon>
        <taxon>Methanococcales</taxon>
        <taxon>Methanocaldococcaceae</taxon>
        <taxon>Methanocaldococcus</taxon>
    </lineage>
</organism>
<evidence type="ECO:0000256" key="11">
    <source>
        <dbReference type="ARBA" id="ARBA00023098"/>
    </source>
</evidence>
<feature type="active site" description="Proton acceptor" evidence="14">
    <location>
        <position position="138"/>
    </location>
</feature>
<sequence length="287" mass="32385">MKAKGKVIFFGEHAVVYGYTALSLPINLSTNVNIKKNDNLVIELKNLNKKLGFEEAKKDKDFRYVIKAIELLKVKEPFFLSVSSELPVSCGLGSSASVVVATIRALSKFFNLNLPKKEIAKLSHRVEREVQGKASITDTYTISYERALKIRNNEFSFIDEFEKTVREEKLYIAYVEEREMKTADLIKVVSEKEEKEEIFKEIEEITREALSSDVERIKELMLENHKLLDKLGVSTKGLNRVVRLAKKFGCGAKLTGAGGGGCVIILGDLNEEEKELIEKIVKSLYLA</sequence>
<evidence type="ECO:0000256" key="10">
    <source>
        <dbReference type="ARBA" id="ARBA00022842"/>
    </source>
</evidence>
<evidence type="ECO:0000256" key="2">
    <source>
        <dbReference type="ARBA" id="ARBA00006495"/>
    </source>
</evidence>
<dbReference type="Gene3D" id="3.30.230.10">
    <property type="match status" value="1"/>
</dbReference>
<keyword evidence="9 14" id="KW-0067">ATP-binding</keyword>
<comment type="similarity">
    <text evidence="2 14">Belongs to the GHMP kinase family. Mevalonate kinase subfamily.</text>
</comment>
<evidence type="ECO:0000313" key="17">
    <source>
        <dbReference type="EMBL" id="ADG12701.1"/>
    </source>
</evidence>
<comment type="function">
    <text evidence="14">Catalyzes the phosphorylation of (R)-mevalonate (MVA) to (R)-mevalonate 5-phosphate (MVAP). Functions in the mevalonate (MVA) pathway leading to isopentenyl diphosphate (IPP), a key precursor for the biosynthesis of isoprenoid compounds such as archaeal membrane lipids.</text>
</comment>
<evidence type="ECO:0000256" key="4">
    <source>
        <dbReference type="ARBA" id="ARBA00022490"/>
    </source>
</evidence>
<dbReference type="RefSeq" id="WP_013099448.1">
    <property type="nucleotide sequence ID" value="NC_014122.1"/>
</dbReference>
<dbReference type="SUPFAM" id="SSF55060">
    <property type="entry name" value="GHMP Kinase, C-terminal domain"/>
    <property type="match status" value="1"/>
</dbReference>
<dbReference type="InterPro" id="IPR020568">
    <property type="entry name" value="Ribosomal_Su5_D2-typ_SF"/>
</dbReference>
<dbReference type="SUPFAM" id="SSF54211">
    <property type="entry name" value="Ribosomal protein S5 domain 2-like"/>
    <property type="match status" value="1"/>
</dbReference>
<dbReference type="InterPro" id="IPR006205">
    <property type="entry name" value="Mev_gal_kin"/>
</dbReference>
<evidence type="ECO:0000256" key="7">
    <source>
        <dbReference type="ARBA" id="ARBA00022741"/>
    </source>
</evidence>
<evidence type="ECO:0000256" key="8">
    <source>
        <dbReference type="ARBA" id="ARBA00022777"/>
    </source>
</evidence>
<evidence type="ECO:0000256" key="5">
    <source>
        <dbReference type="ARBA" id="ARBA00022516"/>
    </source>
</evidence>
<dbReference type="KEGG" id="mif:Metin_0028"/>
<dbReference type="EMBL" id="CP002009">
    <property type="protein sequence ID" value="ADG12701.1"/>
    <property type="molecule type" value="Genomic_DNA"/>
</dbReference>
<comment type="subunit">
    <text evidence="14">Homodimer.</text>
</comment>
<feature type="domain" description="GHMP kinase C-terminal" evidence="16">
    <location>
        <begin position="208"/>
        <end position="280"/>
    </location>
</feature>
<dbReference type="Proteomes" id="UP000002061">
    <property type="component" value="Chromosome"/>
</dbReference>
<dbReference type="InterPro" id="IPR036554">
    <property type="entry name" value="GHMP_kinase_C_sf"/>
</dbReference>
<keyword evidence="4 14" id="KW-0963">Cytoplasm</keyword>
<dbReference type="EC" id="2.7.1.36" evidence="3 14"/>
<dbReference type="GeneID" id="9131026"/>
<evidence type="ECO:0000256" key="14">
    <source>
        <dbReference type="HAMAP-Rule" id="MF_00217"/>
    </source>
</evidence>
<dbReference type="GO" id="GO:0005524">
    <property type="term" value="F:ATP binding"/>
    <property type="evidence" value="ECO:0007669"/>
    <property type="project" value="UniProtKB-UniRule"/>
</dbReference>
<keyword evidence="7 14" id="KW-0547">Nucleotide-binding</keyword>
<accession>D5VU89</accession>
<evidence type="ECO:0000256" key="13">
    <source>
        <dbReference type="ARBA" id="ARBA00029438"/>
    </source>
</evidence>
<dbReference type="Pfam" id="PF00288">
    <property type="entry name" value="GHMP_kinases_N"/>
    <property type="match status" value="1"/>
</dbReference>
<dbReference type="AlphaFoldDB" id="D5VU89"/>
<dbReference type="InterPro" id="IPR006204">
    <property type="entry name" value="GHMP_kinase_N_dom"/>
</dbReference>
<dbReference type="GO" id="GO:0004496">
    <property type="term" value="F:mevalonate kinase activity"/>
    <property type="evidence" value="ECO:0007669"/>
    <property type="project" value="UniProtKB-UniRule"/>
</dbReference>
<dbReference type="Gene3D" id="3.30.70.890">
    <property type="entry name" value="GHMP kinase, C-terminal domain"/>
    <property type="match status" value="1"/>
</dbReference>
<dbReference type="NCBIfam" id="TIGR00549">
    <property type="entry name" value="mevalon_kin"/>
    <property type="match status" value="1"/>
</dbReference>
<dbReference type="InterPro" id="IPR014721">
    <property type="entry name" value="Ribsml_uS5_D2-typ_fold_subgr"/>
</dbReference>
<dbReference type="STRING" id="573063.Metin_0028"/>
<dbReference type="PANTHER" id="PTHR43290">
    <property type="entry name" value="MEVALONATE KINASE"/>
    <property type="match status" value="1"/>
</dbReference>
<proteinExistence type="inferred from homology"/>
<dbReference type="Pfam" id="PF08544">
    <property type="entry name" value="GHMP_kinases_C"/>
    <property type="match status" value="1"/>
</dbReference>
<dbReference type="GO" id="GO:0019287">
    <property type="term" value="P:isopentenyl diphosphate biosynthetic process, mevalonate pathway"/>
    <property type="evidence" value="ECO:0007669"/>
    <property type="project" value="UniProtKB-UniRule"/>
</dbReference>
<keyword evidence="11 14" id="KW-0443">Lipid metabolism</keyword>
<keyword evidence="8 14" id="KW-0418">Kinase</keyword>
<dbReference type="PANTHER" id="PTHR43290:SF2">
    <property type="entry name" value="MEVALONATE KINASE"/>
    <property type="match status" value="1"/>
</dbReference>
<protein>
    <recommendedName>
        <fullName evidence="3 14">Mevalonate kinase</fullName>
        <shortName evidence="14">MK</shortName>
        <shortName evidence="14">MVK</shortName>
        <ecNumber evidence="3 14">2.7.1.36</ecNumber>
    </recommendedName>
</protein>
<evidence type="ECO:0000256" key="12">
    <source>
        <dbReference type="ARBA" id="ARBA00023229"/>
    </source>
</evidence>
<dbReference type="GO" id="GO:0005829">
    <property type="term" value="C:cytosol"/>
    <property type="evidence" value="ECO:0007669"/>
    <property type="project" value="TreeGrafter"/>
</dbReference>
<dbReference type="PROSITE" id="PS00627">
    <property type="entry name" value="GHMP_KINASES_ATP"/>
    <property type="match status" value="1"/>
</dbReference>
<evidence type="ECO:0000256" key="1">
    <source>
        <dbReference type="ARBA" id="ARBA00004496"/>
    </source>
</evidence>
<name>D5VU89_METIM</name>
<dbReference type="InterPro" id="IPR006203">
    <property type="entry name" value="GHMP_knse_ATP-bd_CS"/>
</dbReference>
<feature type="domain" description="GHMP kinase N-terminal" evidence="15">
    <location>
        <begin position="64"/>
        <end position="144"/>
    </location>
</feature>
<keyword evidence="10 14" id="KW-0460">Magnesium</keyword>
<gene>
    <name evidence="14" type="primary">mvk</name>
    <name evidence="17" type="ordered locus">Metin_0028</name>
</gene>
<evidence type="ECO:0000256" key="9">
    <source>
        <dbReference type="ARBA" id="ARBA00022840"/>
    </source>
</evidence>
<dbReference type="eggNOG" id="arCOG01028">
    <property type="taxonomic scope" value="Archaea"/>
</dbReference>
<evidence type="ECO:0000313" key="18">
    <source>
        <dbReference type="Proteomes" id="UP000002061"/>
    </source>
</evidence>
<comment type="subcellular location">
    <subcellularLocation>
        <location evidence="1 14">Cytoplasm</location>
    </subcellularLocation>
</comment>
<comment type="pathway">
    <text evidence="13 14">Isoprenoid biosynthesis; isopentenyl diphosphate biosynthesis via mevalonate pathway; isopentenyl diphosphate from (R)-mevalonate: step 1/3.</text>
</comment>
<evidence type="ECO:0000259" key="15">
    <source>
        <dbReference type="Pfam" id="PF00288"/>
    </source>
</evidence>
<keyword evidence="12 14" id="KW-0414">Isoprene biosynthesis</keyword>
<keyword evidence="6 14" id="KW-0808">Transferase</keyword>
<dbReference type="PRINTS" id="PR00959">
    <property type="entry name" value="MEVGALKINASE"/>
</dbReference>
<comment type="catalytic activity">
    <reaction evidence="14">
        <text>(R)-mevalonate + ATP = (R)-5-phosphomevalonate + ADP + H(+)</text>
        <dbReference type="Rhea" id="RHEA:17065"/>
        <dbReference type="ChEBI" id="CHEBI:15378"/>
        <dbReference type="ChEBI" id="CHEBI:30616"/>
        <dbReference type="ChEBI" id="CHEBI:36464"/>
        <dbReference type="ChEBI" id="CHEBI:58146"/>
        <dbReference type="ChEBI" id="CHEBI:456216"/>
        <dbReference type="EC" id="2.7.1.36"/>
    </reaction>
</comment>
<dbReference type="HAMAP" id="MF_00217">
    <property type="entry name" value="Mevalonate_kinase"/>
    <property type="match status" value="1"/>
</dbReference>
<dbReference type="InterPro" id="IPR013750">
    <property type="entry name" value="GHMP_kinase_C_dom"/>
</dbReference>
<reference evidence="17" key="1">
    <citation type="submission" date="2010-04" db="EMBL/GenBank/DDBJ databases">
        <title>Complete sequence of Methanocaldococcus infernus ME.</title>
        <authorList>
            <consortium name="US DOE Joint Genome Institute"/>
            <person name="Lucas S."/>
            <person name="Copeland A."/>
            <person name="Lapidus A."/>
            <person name="Cheng J.-F."/>
            <person name="Bruce D."/>
            <person name="Goodwin L."/>
            <person name="Pitluck S."/>
            <person name="Munk A.C."/>
            <person name="Detter J.C."/>
            <person name="Han C."/>
            <person name="Tapia R."/>
            <person name="Land M."/>
            <person name="Hauser L."/>
            <person name="Kyrpides N."/>
            <person name="Mikhailova N."/>
            <person name="Sieprawska-Lupa M."/>
            <person name="Whitman W.B."/>
            <person name="Woyke T."/>
        </authorList>
    </citation>
    <scope>NUCLEOTIDE SEQUENCE [LARGE SCALE GENOMIC DNA]</scope>
    <source>
        <strain evidence="17">ME</strain>
    </source>
</reference>
<dbReference type="GO" id="GO:0000287">
    <property type="term" value="F:magnesium ion binding"/>
    <property type="evidence" value="ECO:0007669"/>
    <property type="project" value="UniProtKB-UniRule"/>
</dbReference>
<dbReference type="OrthoDB" id="19001at2157"/>
<keyword evidence="5 14" id="KW-0444">Lipid biosynthesis</keyword>
<evidence type="ECO:0000256" key="6">
    <source>
        <dbReference type="ARBA" id="ARBA00022679"/>
    </source>
</evidence>
<evidence type="ECO:0000259" key="16">
    <source>
        <dbReference type="Pfam" id="PF08544"/>
    </source>
</evidence>
<dbReference type="UniPathway" id="UPA00057">
    <property type="reaction ID" value="UER00098"/>
</dbReference>
<dbReference type="InterPro" id="IPR022937">
    <property type="entry name" value="Mevalonate_kinase_arc"/>
</dbReference>
<keyword evidence="18" id="KW-1185">Reference proteome</keyword>
<dbReference type="HOGENOM" id="CLU_017814_0_0_2"/>
<comment type="cofactor">
    <cofactor evidence="14">
        <name>Mg(2+)</name>
        <dbReference type="ChEBI" id="CHEBI:18420"/>
    </cofactor>
</comment>
<evidence type="ECO:0000256" key="3">
    <source>
        <dbReference type="ARBA" id="ARBA00012103"/>
    </source>
</evidence>
<feature type="binding site" evidence="14">
    <location>
        <begin position="87"/>
        <end position="97"/>
    </location>
    <ligand>
        <name>ATP</name>
        <dbReference type="ChEBI" id="CHEBI:30616"/>
    </ligand>
</feature>